<gene>
    <name evidence="1" type="ORF">TRIUR3_09975</name>
</gene>
<name>M7ZBY2_TRIUA</name>
<dbReference type="AlphaFoldDB" id="M7ZBY2"/>
<reference evidence="1" key="1">
    <citation type="journal article" date="2013" name="Nature">
        <title>Draft genome of the wheat A-genome progenitor Triticum urartu.</title>
        <authorList>
            <person name="Ling H.Q."/>
            <person name="Zhao S."/>
            <person name="Liu D."/>
            <person name="Wang J."/>
            <person name="Sun H."/>
            <person name="Zhang C."/>
            <person name="Fan H."/>
            <person name="Li D."/>
            <person name="Dong L."/>
            <person name="Tao Y."/>
            <person name="Gao C."/>
            <person name="Wu H."/>
            <person name="Li Y."/>
            <person name="Cui Y."/>
            <person name="Guo X."/>
            <person name="Zheng S."/>
            <person name="Wang B."/>
            <person name="Yu K."/>
            <person name="Liang Q."/>
            <person name="Yang W."/>
            <person name="Lou X."/>
            <person name="Chen J."/>
            <person name="Feng M."/>
            <person name="Jian J."/>
            <person name="Zhang X."/>
            <person name="Luo G."/>
            <person name="Jiang Y."/>
            <person name="Liu J."/>
            <person name="Wang Z."/>
            <person name="Sha Y."/>
            <person name="Zhang B."/>
            <person name="Wu H."/>
            <person name="Tang D."/>
            <person name="Shen Q."/>
            <person name="Xue P."/>
            <person name="Zou S."/>
            <person name="Wang X."/>
            <person name="Liu X."/>
            <person name="Wang F."/>
            <person name="Yang Y."/>
            <person name="An X."/>
            <person name="Dong Z."/>
            <person name="Zhang K."/>
            <person name="Zhang X."/>
            <person name="Luo M.C."/>
            <person name="Dvorak J."/>
            <person name="Tong Y."/>
            <person name="Wang J."/>
            <person name="Yang H."/>
            <person name="Li Z."/>
            <person name="Wang D."/>
            <person name="Zhang A."/>
            <person name="Wang J."/>
        </authorList>
    </citation>
    <scope>NUCLEOTIDE SEQUENCE</scope>
</reference>
<dbReference type="STRING" id="4572.M7ZBY2"/>
<organism evidence="1">
    <name type="scientific">Triticum urartu</name>
    <name type="common">Red wild einkorn</name>
    <name type="synonym">Crithodium urartu</name>
    <dbReference type="NCBI Taxonomy" id="4572"/>
    <lineage>
        <taxon>Eukaryota</taxon>
        <taxon>Viridiplantae</taxon>
        <taxon>Streptophyta</taxon>
        <taxon>Embryophyta</taxon>
        <taxon>Tracheophyta</taxon>
        <taxon>Spermatophyta</taxon>
        <taxon>Magnoliopsida</taxon>
        <taxon>Liliopsida</taxon>
        <taxon>Poales</taxon>
        <taxon>Poaceae</taxon>
        <taxon>BOP clade</taxon>
        <taxon>Pooideae</taxon>
        <taxon>Triticodae</taxon>
        <taxon>Triticeae</taxon>
        <taxon>Triticinae</taxon>
        <taxon>Triticum</taxon>
    </lineage>
</organism>
<dbReference type="InterPro" id="IPR008947">
    <property type="entry name" value="PLipase_C/P1_nuclease_dom_sf"/>
</dbReference>
<accession>M7ZBY2</accession>
<proteinExistence type="predicted"/>
<dbReference type="GO" id="GO:0016788">
    <property type="term" value="F:hydrolase activity, acting on ester bonds"/>
    <property type="evidence" value="ECO:0007669"/>
    <property type="project" value="InterPro"/>
</dbReference>
<dbReference type="EMBL" id="KD149454">
    <property type="protein sequence ID" value="EMS57161.1"/>
    <property type="molecule type" value="Genomic_DNA"/>
</dbReference>
<protein>
    <submittedName>
        <fullName evidence="1">Uncharacterized protein</fullName>
    </submittedName>
</protein>
<dbReference type="Gene3D" id="1.10.575.10">
    <property type="entry name" value="P1 Nuclease"/>
    <property type="match status" value="1"/>
</dbReference>
<evidence type="ECO:0000313" key="1">
    <source>
        <dbReference type="EMBL" id="EMS57161.1"/>
    </source>
</evidence>
<sequence>MDLVRVKLLLPPAQERTRSIQGQTRRKTHGAICRTNWRANLSSFPSDFMENLVCYMGKQSSSPQLRLATPDEGTTTHHAAPLEGRLSDAAVKAVNELLPSGAAGNLSSLCSWADKVRFRKPDESALVPLKLHGRHPQGGLVMWHAKQQQGEGVFEMSPLSLIASVTD</sequence>